<feature type="domain" description="CBS" evidence="11">
    <location>
        <begin position="311"/>
        <end position="378"/>
    </location>
</feature>
<sequence length="781" mass="84347">MATELLKCIQSCDLLSDQAADCLADSCGFACNQLEGNVDAFPIPIWAAVIISLFLVPLSGLFAGLTLGLLSLDRVGLRILVEGGDARERRHAQKILPVREQGNQLLCTLLLGNVIINSALSILLADLTTGPIGLLTSTAVILIFGEIIPQSICSRHGLEVGAHSIWLVQIFTIILAPIAYPTSLILDWCLGRDIGTVFSQQELKSLINIHVHDPDAQAESGLTNADRLLLIGALEYKDKRVKDVMTDLEHCFLLEVRSRLNFATMLAIYKSGFTRIPVYESSRQNIKGILYVKDLILVDPDDETELSAVLAFRGRDVASVREDVKLDVVFKEFMSSNNHMLLVRRAPDMPGAPDGEVVGLITLEDVMEELIQAEIVDETDIYEDVNRRVLRRGGTRADVATFLTMFEHKLHASALNPAEVAAVAAFLQLNVDEFAPLMRYDLPLKGLISHAEIVERDVQEATPADHGFSSSPSRLQSSSSLEGTVGEWAAARTSSRISLEMPSGSSSEAGDASMVLYTRGQPSDAFTLILQGKALIRTGAECFELDLGPWSVLGNRALSVDDYVPDFDAVAQPPCRMLRIRRAAYRAALEACTLDPVLGYQRGRLGPPSAPRQLQGFDGVRAPPGTADGSQPSFSRPPSSTGNASDFGPASSDHPGSSGATQMPAGKDGSANAARIPRFGATASSTYSEHHGRPPSGLRKQTVPKNSTGAIEDFRNSTSNAEDVLIMGDFDAEEDIESGHPSLAALKSKGKKSWKRAGTDNLASSEEDDRPLLSSKEDHLL</sequence>
<feature type="transmembrane region" description="Helical" evidence="9">
    <location>
        <begin position="45"/>
        <end position="70"/>
    </location>
</feature>
<dbReference type="Gene3D" id="3.10.580.10">
    <property type="entry name" value="CBS-domain"/>
    <property type="match status" value="1"/>
</dbReference>
<dbReference type="Gene3D" id="2.60.120.10">
    <property type="entry name" value="Jelly Rolls"/>
    <property type="match status" value="1"/>
</dbReference>
<evidence type="ECO:0000256" key="4">
    <source>
        <dbReference type="ARBA" id="ARBA00022989"/>
    </source>
</evidence>
<dbReference type="PROSITE" id="PS51846">
    <property type="entry name" value="CNNM"/>
    <property type="match status" value="1"/>
</dbReference>
<keyword evidence="2 7" id="KW-0812">Transmembrane</keyword>
<evidence type="ECO:0000256" key="8">
    <source>
        <dbReference type="SAM" id="MobiDB-lite"/>
    </source>
</evidence>
<feature type="domain" description="Cyclic nucleotide-binding" evidence="10">
    <location>
        <begin position="516"/>
        <end position="589"/>
    </location>
</feature>
<keyword evidence="3" id="KW-0677">Repeat</keyword>
<evidence type="ECO:0000313" key="13">
    <source>
        <dbReference type="EMBL" id="KAK9903342.1"/>
    </source>
</evidence>
<dbReference type="InterPro" id="IPR044751">
    <property type="entry name" value="Ion_transp-like_CBS"/>
</dbReference>
<dbReference type="InterPro" id="IPR000644">
    <property type="entry name" value="CBS_dom"/>
</dbReference>
<dbReference type="Pfam" id="PF01595">
    <property type="entry name" value="CNNM"/>
    <property type="match status" value="1"/>
</dbReference>
<evidence type="ECO:0000256" key="2">
    <source>
        <dbReference type="ARBA" id="ARBA00022692"/>
    </source>
</evidence>
<dbReference type="InterPro" id="IPR046342">
    <property type="entry name" value="CBS_dom_sf"/>
</dbReference>
<feature type="domain" description="CNNM transmembrane" evidence="12">
    <location>
        <begin position="41"/>
        <end position="227"/>
    </location>
</feature>
<evidence type="ECO:0000256" key="5">
    <source>
        <dbReference type="ARBA" id="ARBA00023136"/>
    </source>
</evidence>
<evidence type="ECO:0000259" key="12">
    <source>
        <dbReference type="PROSITE" id="PS51846"/>
    </source>
</evidence>
<name>A0ABR2YDP5_9CHLO</name>
<evidence type="ECO:0000259" key="11">
    <source>
        <dbReference type="PROSITE" id="PS51371"/>
    </source>
</evidence>
<dbReference type="PANTHER" id="PTHR12064">
    <property type="entry name" value="METAL TRANSPORTER CNNM"/>
    <property type="match status" value="1"/>
</dbReference>
<dbReference type="InterPro" id="IPR018490">
    <property type="entry name" value="cNMP-bd_dom_sf"/>
</dbReference>
<evidence type="ECO:0000256" key="7">
    <source>
        <dbReference type="PROSITE-ProRule" id="PRU01193"/>
    </source>
</evidence>
<feature type="transmembrane region" description="Helical" evidence="9">
    <location>
        <begin position="131"/>
        <end position="148"/>
    </location>
</feature>
<evidence type="ECO:0000256" key="6">
    <source>
        <dbReference type="PROSITE-ProRule" id="PRU00703"/>
    </source>
</evidence>
<comment type="caution">
    <text evidence="13">The sequence shown here is derived from an EMBL/GenBank/DDBJ whole genome shotgun (WGS) entry which is preliminary data.</text>
</comment>
<dbReference type="PROSITE" id="PS50042">
    <property type="entry name" value="CNMP_BINDING_3"/>
    <property type="match status" value="1"/>
</dbReference>
<evidence type="ECO:0008006" key="15">
    <source>
        <dbReference type="Google" id="ProtNLM"/>
    </source>
</evidence>
<evidence type="ECO:0000256" key="3">
    <source>
        <dbReference type="ARBA" id="ARBA00022737"/>
    </source>
</evidence>
<dbReference type="CDD" id="cd04590">
    <property type="entry name" value="CBS_pair_CorC_HlyC_assoc"/>
    <property type="match status" value="1"/>
</dbReference>
<dbReference type="Proteomes" id="UP001491310">
    <property type="component" value="Unassembled WGS sequence"/>
</dbReference>
<dbReference type="InterPro" id="IPR045095">
    <property type="entry name" value="ACDP"/>
</dbReference>
<protein>
    <recommendedName>
        <fullName evidence="15">DUF21-domain-containing protein</fullName>
    </recommendedName>
</protein>
<keyword evidence="4 7" id="KW-1133">Transmembrane helix</keyword>
<keyword evidence="14" id="KW-1185">Reference proteome</keyword>
<dbReference type="PROSITE" id="PS51371">
    <property type="entry name" value="CBS"/>
    <property type="match status" value="1"/>
</dbReference>
<dbReference type="InterPro" id="IPR002550">
    <property type="entry name" value="CNNM"/>
</dbReference>
<reference evidence="13 14" key="1">
    <citation type="journal article" date="2024" name="Nat. Commun.">
        <title>Phylogenomics reveals the evolutionary origins of lichenization in chlorophyte algae.</title>
        <authorList>
            <person name="Puginier C."/>
            <person name="Libourel C."/>
            <person name="Otte J."/>
            <person name="Skaloud P."/>
            <person name="Haon M."/>
            <person name="Grisel S."/>
            <person name="Petersen M."/>
            <person name="Berrin J.G."/>
            <person name="Delaux P.M."/>
            <person name="Dal Grande F."/>
            <person name="Keller J."/>
        </authorList>
    </citation>
    <scope>NUCLEOTIDE SEQUENCE [LARGE SCALE GENOMIC DNA]</scope>
    <source>
        <strain evidence="13 14">SAG 216-7</strain>
    </source>
</reference>
<dbReference type="InterPro" id="IPR000595">
    <property type="entry name" value="cNMP-bd_dom"/>
</dbReference>
<evidence type="ECO:0000313" key="14">
    <source>
        <dbReference type="Proteomes" id="UP001491310"/>
    </source>
</evidence>
<keyword evidence="6" id="KW-0129">CBS domain</keyword>
<dbReference type="SUPFAM" id="SSF51206">
    <property type="entry name" value="cAMP-binding domain-like"/>
    <property type="match status" value="1"/>
</dbReference>
<dbReference type="SUPFAM" id="SSF54631">
    <property type="entry name" value="CBS-domain pair"/>
    <property type="match status" value="1"/>
</dbReference>
<comment type="subcellular location">
    <subcellularLocation>
        <location evidence="1">Membrane</location>
        <topology evidence="1">Multi-pass membrane protein</topology>
    </subcellularLocation>
</comment>
<feature type="region of interest" description="Disordered" evidence="8">
    <location>
        <begin position="745"/>
        <end position="781"/>
    </location>
</feature>
<feature type="compositionally biased region" description="Low complexity" evidence="8">
    <location>
        <begin position="469"/>
        <end position="480"/>
    </location>
</feature>
<feature type="region of interest" description="Disordered" evidence="8">
    <location>
        <begin position="461"/>
        <end position="480"/>
    </location>
</feature>
<accession>A0ABR2YDP5</accession>
<keyword evidence="5 7" id="KW-0472">Membrane</keyword>
<evidence type="ECO:0000256" key="1">
    <source>
        <dbReference type="ARBA" id="ARBA00004141"/>
    </source>
</evidence>
<feature type="compositionally biased region" description="Polar residues" evidence="8">
    <location>
        <begin position="628"/>
        <end position="644"/>
    </location>
</feature>
<dbReference type="Pfam" id="PF25562">
    <property type="entry name" value="CNBH_CNNM2_C"/>
    <property type="match status" value="1"/>
</dbReference>
<proteinExistence type="predicted"/>
<organism evidence="13 14">
    <name type="scientific">Coccomyxa subellipsoidea</name>
    <dbReference type="NCBI Taxonomy" id="248742"/>
    <lineage>
        <taxon>Eukaryota</taxon>
        <taxon>Viridiplantae</taxon>
        <taxon>Chlorophyta</taxon>
        <taxon>core chlorophytes</taxon>
        <taxon>Trebouxiophyceae</taxon>
        <taxon>Trebouxiophyceae incertae sedis</taxon>
        <taxon>Coccomyxaceae</taxon>
        <taxon>Coccomyxa</taxon>
    </lineage>
</organism>
<dbReference type="InterPro" id="IPR014710">
    <property type="entry name" value="RmlC-like_jellyroll"/>
</dbReference>
<dbReference type="PANTHER" id="PTHR12064:SF94">
    <property type="entry name" value="UNEXTENDED PROTEIN"/>
    <property type="match status" value="1"/>
</dbReference>
<dbReference type="EMBL" id="JALJOT010000014">
    <property type="protein sequence ID" value="KAK9903342.1"/>
    <property type="molecule type" value="Genomic_DNA"/>
</dbReference>
<feature type="transmembrane region" description="Helical" evidence="9">
    <location>
        <begin position="160"/>
        <end position="180"/>
    </location>
</feature>
<feature type="region of interest" description="Disordered" evidence="8">
    <location>
        <begin position="603"/>
        <end position="716"/>
    </location>
</feature>
<gene>
    <name evidence="13" type="ORF">WJX75_003310</name>
</gene>
<evidence type="ECO:0000259" key="10">
    <source>
        <dbReference type="PROSITE" id="PS50042"/>
    </source>
</evidence>
<evidence type="ECO:0000256" key="9">
    <source>
        <dbReference type="SAM" id="Phobius"/>
    </source>
</evidence>